<proteinExistence type="predicted"/>
<dbReference type="EMBL" id="JACMSC010000010">
    <property type="protein sequence ID" value="KAG6503618.1"/>
    <property type="molecule type" value="Genomic_DNA"/>
</dbReference>
<evidence type="ECO:0000313" key="3">
    <source>
        <dbReference type="Proteomes" id="UP000734854"/>
    </source>
</evidence>
<dbReference type="PROSITE" id="PS51419">
    <property type="entry name" value="RAB"/>
    <property type="match status" value="1"/>
</dbReference>
<dbReference type="Pfam" id="PF00071">
    <property type="entry name" value="Ras"/>
    <property type="match status" value="1"/>
</dbReference>
<dbReference type="Gene3D" id="3.40.50.300">
    <property type="entry name" value="P-loop containing nucleotide triphosphate hydrolases"/>
    <property type="match status" value="1"/>
</dbReference>
<reference evidence="2 3" key="1">
    <citation type="submission" date="2020-08" db="EMBL/GenBank/DDBJ databases">
        <title>Plant Genome Project.</title>
        <authorList>
            <person name="Zhang R.-G."/>
        </authorList>
    </citation>
    <scope>NUCLEOTIDE SEQUENCE [LARGE SCALE GENOMIC DNA]</scope>
    <source>
        <tissue evidence="2">Rhizome</tissue>
    </source>
</reference>
<dbReference type="GO" id="GO:0005525">
    <property type="term" value="F:GTP binding"/>
    <property type="evidence" value="ECO:0007669"/>
    <property type="project" value="InterPro"/>
</dbReference>
<dbReference type="SMART" id="SM00173">
    <property type="entry name" value="RAS"/>
    <property type="match status" value="1"/>
</dbReference>
<dbReference type="InterPro" id="IPR027417">
    <property type="entry name" value="P-loop_NTPase"/>
</dbReference>
<dbReference type="PANTHER" id="PTHR47978">
    <property type="match status" value="1"/>
</dbReference>
<keyword evidence="3" id="KW-1185">Reference proteome</keyword>
<evidence type="ECO:0000313" key="2">
    <source>
        <dbReference type="EMBL" id="KAG6503618.1"/>
    </source>
</evidence>
<dbReference type="NCBIfam" id="TIGR00231">
    <property type="entry name" value="small_GTP"/>
    <property type="match status" value="1"/>
</dbReference>
<dbReference type="AlphaFoldDB" id="A0A8J5KY49"/>
<dbReference type="SMART" id="SM00175">
    <property type="entry name" value="RAB"/>
    <property type="match status" value="1"/>
</dbReference>
<sequence length="202" mass="22548">MCIWQWSDRNARNLGGLDAENSMATDPKNLRVKVTIGASFLSQTLALQDSTTVKFEIWDTAGQERRVNFLLKYASLAPLYYRGAAVAVVVYDITSEETFRKAQYWVKLYVQQELQKHASPGIVMALVGNKADLDENRTVSSGDAMEYAEGNGMFFIETSAKTANNINELFQVINKQIFSQSRDRKATSSDILTVASGRSDLI</sequence>
<dbReference type="SMART" id="SM00174">
    <property type="entry name" value="RHO"/>
    <property type="match status" value="1"/>
</dbReference>
<dbReference type="Proteomes" id="UP000734854">
    <property type="component" value="Unassembled WGS sequence"/>
</dbReference>
<keyword evidence="1" id="KW-0547">Nucleotide-binding</keyword>
<evidence type="ECO:0000256" key="1">
    <source>
        <dbReference type="ARBA" id="ARBA00022741"/>
    </source>
</evidence>
<accession>A0A8J5KY49</accession>
<dbReference type="SUPFAM" id="SSF52540">
    <property type="entry name" value="P-loop containing nucleoside triphosphate hydrolases"/>
    <property type="match status" value="1"/>
</dbReference>
<dbReference type="FunFam" id="3.40.50.300:FF:001447">
    <property type="entry name" value="Ras-related protein Rab-1B"/>
    <property type="match status" value="1"/>
</dbReference>
<dbReference type="InterPro" id="IPR001806">
    <property type="entry name" value="Small_GTPase"/>
</dbReference>
<dbReference type="GO" id="GO:0003924">
    <property type="term" value="F:GTPase activity"/>
    <property type="evidence" value="ECO:0007669"/>
    <property type="project" value="InterPro"/>
</dbReference>
<gene>
    <name evidence="2" type="ORF">ZIOFF_035934</name>
</gene>
<protein>
    <submittedName>
        <fullName evidence="2">Uncharacterized protein</fullName>
    </submittedName>
</protein>
<dbReference type="InterPro" id="IPR005225">
    <property type="entry name" value="Small_GTP-bd"/>
</dbReference>
<organism evidence="2 3">
    <name type="scientific">Zingiber officinale</name>
    <name type="common">Ginger</name>
    <name type="synonym">Amomum zingiber</name>
    <dbReference type="NCBI Taxonomy" id="94328"/>
    <lineage>
        <taxon>Eukaryota</taxon>
        <taxon>Viridiplantae</taxon>
        <taxon>Streptophyta</taxon>
        <taxon>Embryophyta</taxon>
        <taxon>Tracheophyta</taxon>
        <taxon>Spermatophyta</taxon>
        <taxon>Magnoliopsida</taxon>
        <taxon>Liliopsida</taxon>
        <taxon>Zingiberales</taxon>
        <taxon>Zingiberaceae</taxon>
        <taxon>Zingiber</taxon>
    </lineage>
</organism>
<name>A0A8J5KY49_ZINOF</name>
<dbReference type="PRINTS" id="PR00449">
    <property type="entry name" value="RASTRNSFRMNG"/>
</dbReference>
<comment type="caution">
    <text evidence="2">The sequence shown here is derived from an EMBL/GenBank/DDBJ whole genome shotgun (WGS) entry which is preliminary data.</text>
</comment>
<dbReference type="PROSITE" id="PS51421">
    <property type="entry name" value="RAS"/>
    <property type="match status" value="1"/>
</dbReference>